<dbReference type="SUPFAM" id="SSF53927">
    <property type="entry name" value="Cytidine deaminase-like"/>
    <property type="match status" value="1"/>
</dbReference>
<dbReference type="CDD" id="cd01283">
    <property type="entry name" value="cytidine_deaminase"/>
    <property type="match status" value="1"/>
</dbReference>
<evidence type="ECO:0000256" key="8">
    <source>
        <dbReference type="ARBA" id="ARBA00022833"/>
    </source>
</evidence>
<dbReference type="PROSITE" id="PS51747">
    <property type="entry name" value="CYT_DCMP_DEAMINASES_2"/>
    <property type="match status" value="1"/>
</dbReference>
<dbReference type="EMBL" id="JBJYXY010000001">
    <property type="protein sequence ID" value="MFN2977023.1"/>
    <property type="molecule type" value="Genomic_DNA"/>
</dbReference>
<keyword evidence="7 12" id="KW-0378">Hydrolase</keyword>
<evidence type="ECO:0000256" key="6">
    <source>
        <dbReference type="ARBA" id="ARBA00022723"/>
    </source>
</evidence>
<evidence type="ECO:0000256" key="4">
    <source>
        <dbReference type="ARBA" id="ARBA00012783"/>
    </source>
</evidence>
<evidence type="ECO:0000256" key="12">
    <source>
        <dbReference type="RuleBase" id="RU364006"/>
    </source>
</evidence>
<dbReference type="RefSeq" id="WP_263414800.1">
    <property type="nucleotide sequence ID" value="NZ_BAABBH010000001.1"/>
</dbReference>
<dbReference type="InterPro" id="IPR016192">
    <property type="entry name" value="APOBEC/CMP_deaminase_Zn-bd"/>
</dbReference>
<evidence type="ECO:0000256" key="2">
    <source>
        <dbReference type="ARBA" id="ARBA00003949"/>
    </source>
</evidence>
<dbReference type="InterPro" id="IPR006262">
    <property type="entry name" value="Cyt_deam_tetra"/>
</dbReference>
<keyword evidence="15" id="KW-1185">Reference proteome</keyword>
<evidence type="ECO:0000256" key="1">
    <source>
        <dbReference type="ARBA" id="ARBA00001947"/>
    </source>
</evidence>
<evidence type="ECO:0000313" key="15">
    <source>
        <dbReference type="Proteomes" id="UP001634747"/>
    </source>
</evidence>
<evidence type="ECO:0000256" key="3">
    <source>
        <dbReference type="ARBA" id="ARBA00006576"/>
    </source>
</evidence>
<dbReference type="PANTHER" id="PTHR11644:SF2">
    <property type="entry name" value="CYTIDINE DEAMINASE"/>
    <property type="match status" value="1"/>
</dbReference>
<dbReference type="PROSITE" id="PS00903">
    <property type="entry name" value="CYT_DCMP_DEAMINASES_1"/>
    <property type="match status" value="1"/>
</dbReference>
<keyword evidence="6 12" id="KW-0479">Metal-binding</keyword>
<evidence type="ECO:0000259" key="13">
    <source>
        <dbReference type="PROSITE" id="PS51747"/>
    </source>
</evidence>
<evidence type="ECO:0000256" key="11">
    <source>
        <dbReference type="ARBA" id="ARBA00049558"/>
    </source>
</evidence>
<dbReference type="EC" id="3.5.4.5" evidence="4 12"/>
<evidence type="ECO:0000256" key="10">
    <source>
        <dbReference type="ARBA" id="ARBA00049252"/>
    </source>
</evidence>
<comment type="function">
    <text evidence="2 12">This enzyme scavenges exogenous and endogenous cytidine and 2'-deoxycytidine for UMP synthesis.</text>
</comment>
<dbReference type="PANTHER" id="PTHR11644">
    <property type="entry name" value="CYTIDINE DEAMINASE"/>
    <property type="match status" value="1"/>
</dbReference>
<evidence type="ECO:0000256" key="9">
    <source>
        <dbReference type="ARBA" id="ARBA00032005"/>
    </source>
</evidence>
<gene>
    <name evidence="14" type="primary">cdd</name>
    <name evidence="14" type="ORF">ACK2TP_14725</name>
</gene>
<comment type="cofactor">
    <cofactor evidence="1 12">
        <name>Zn(2+)</name>
        <dbReference type="ChEBI" id="CHEBI:29105"/>
    </cofactor>
</comment>
<dbReference type="InterPro" id="IPR016193">
    <property type="entry name" value="Cytidine_deaminase-like"/>
</dbReference>
<comment type="caution">
    <text evidence="14">The sequence shown here is derived from an EMBL/GenBank/DDBJ whole genome shotgun (WGS) entry which is preliminary data.</text>
</comment>
<comment type="catalytic activity">
    <reaction evidence="11 12">
        <text>cytidine + H2O + H(+) = uridine + NH4(+)</text>
        <dbReference type="Rhea" id="RHEA:16069"/>
        <dbReference type="ChEBI" id="CHEBI:15377"/>
        <dbReference type="ChEBI" id="CHEBI:15378"/>
        <dbReference type="ChEBI" id="CHEBI:16704"/>
        <dbReference type="ChEBI" id="CHEBI:17562"/>
        <dbReference type="ChEBI" id="CHEBI:28938"/>
        <dbReference type="EC" id="3.5.4.5"/>
    </reaction>
</comment>
<dbReference type="InterPro" id="IPR002125">
    <property type="entry name" value="CMP_dCMP_dom"/>
</dbReference>
<evidence type="ECO:0000256" key="5">
    <source>
        <dbReference type="ARBA" id="ARBA00018266"/>
    </source>
</evidence>
<dbReference type="InterPro" id="IPR050202">
    <property type="entry name" value="Cyt/Deoxycyt_deaminase"/>
</dbReference>
<reference evidence="14 15" key="1">
    <citation type="submission" date="2024-12" db="EMBL/GenBank/DDBJ databases">
        <authorList>
            <person name="Lee Y."/>
        </authorList>
    </citation>
    <scope>NUCLEOTIDE SEQUENCE [LARGE SCALE GENOMIC DNA]</scope>
    <source>
        <strain evidence="14 15">03SUJ4</strain>
    </source>
</reference>
<proteinExistence type="inferred from homology"/>
<dbReference type="Pfam" id="PF00383">
    <property type="entry name" value="dCMP_cyt_deam_1"/>
    <property type="match status" value="1"/>
</dbReference>
<dbReference type="NCBIfam" id="TIGR01354">
    <property type="entry name" value="cyt_deam_tetra"/>
    <property type="match status" value="1"/>
</dbReference>
<accession>A0ABW9KNA9</accession>
<evidence type="ECO:0000313" key="14">
    <source>
        <dbReference type="EMBL" id="MFN2977023.1"/>
    </source>
</evidence>
<feature type="domain" description="CMP/dCMP-type deaminase" evidence="13">
    <location>
        <begin position="13"/>
        <end position="143"/>
    </location>
</feature>
<comment type="catalytic activity">
    <reaction evidence="10 12">
        <text>2'-deoxycytidine + H2O + H(+) = 2'-deoxyuridine + NH4(+)</text>
        <dbReference type="Rhea" id="RHEA:13433"/>
        <dbReference type="ChEBI" id="CHEBI:15377"/>
        <dbReference type="ChEBI" id="CHEBI:15378"/>
        <dbReference type="ChEBI" id="CHEBI:15698"/>
        <dbReference type="ChEBI" id="CHEBI:16450"/>
        <dbReference type="ChEBI" id="CHEBI:28938"/>
        <dbReference type="EC" id="3.5.4.5"/>
    </reaction>
</comment>
<dbReference type="NCBIfam" id="NF004064">
    <property type="entry name" value="PRK05578.1"/>
    <property type="match status" value="1"/>
</dbReference>
<dbReference type="Gene3D" id="3.40.140.10">
    <property type="entry name" value="Cytidine Deaminase, domain 2"/>
    <property type="match status" value="1"/>
</dbReference>
<name>A0ABW9KNA9_9BACT</name>
<dbReference type="Proteomes" id="UP001634747">
    <property type="component" value="Unassembled WGS sequence"/>
</dbReference>
<keyword evidence="8 12" id="KW-0862">Zinc</keyword>
<dbReference type="GO" id="GO:0004126">
    <property type="term" value="F:cytidine deaminase activity"/>
    <property type="evidence" value="ECO:0007669"/>
    <property type="project" value="UniProtKB-EC"/>
</dbReference>
<protein>
    <recommendedName>
        <fullName evidence="5 12">Cytidine deaminase</fullName>
        <ecNumber evidence="4 12">3.5.4.5</ecNumber>
    </recommendedName>
    <alternativeName>
        <fullName evidence="9 12">Cytidine aminohydrolase</fullName>
    </alternativeName>
</protein>
<sequence>MPQTLQSGTLSDSQAEALRQAAAEAARNAYAPYSRFYVGAAVLLSSGETVTGCNVENVSYRLTTCAEQTAIARAVAEHGPGIEVVAVAVANADAGVACQPCGACRQTIAEFAEGSCRIIYPGDNGKPDECTLADLLPAEFAIKTIA</sequence>
<evidence type="ECO:0000256" key="7">
    <source>
        <dbReference type="ARBA" id="ARBA00022801"/>
    </source>
</evidence>
<organism evidence="14 15">
    <name type="scientific">Terriglobus aquaticus</name>
    <dbReference type="NCBI Taxonomy" id="940139"/>
    <lineage>
        <taxon>Bacteria</taxon>
        <taxon>Pseudomonadati</taxon>
        <taxon>Acidobacteriota</taxon>
        <taxon>Terriglobia</taxon>
        <taxon>Terriglobales</taxon>
        <taxon>Acidobacteriaceae</taxon>
        <taxon>Terriglobus</taxon>
    </lineage>
</organism>
<comment type="similarity">
    <text evidence="3 12">Belongs to the cytidine and deoxycytidylate deaminase family.</text>
</comment>